<dbReference type="Pfam" id="PF10551">
    <property type="entry name" value="MULE"/>
    <property type="match status" value="1"/>
</dbReference>
<evidence type="ECO:0000256" key="4">
    <source>
        <dbReference type="PROSITE-ProRule" id="PRU00325"/>
    </source>
</evidence>
<evidence type="ECO:0000256" key="5">
    <source>
        <dbReference type="SAM" id="MobiDB-lite"/>
    </source>
</evidence>
<dbReference type="SMART" id="SM00575">
    <property type="entry name" value="ZnF_PMZ"/>
    <property type="match status" value="1"/>
</dbReference>
<dbReference type="PANTHER" id="PTHR31973:SF197">
    <property type="entry name" value="SWIM-TYPE DOMAIN-CONTAINING PROTEIN"/>
    <property type="match status" value="1"/>
</dbReference>
<reference evidence="7 8" key="1">
    <citation type="journal article" date="2021" name="bioRxiv">
        <title>Chromosome-scale and haplotype-resolved genome assembly of a tetraploid potato cultivar.</title>
        <authorList>
            <person name="Sun H."/>
            <person name="Jiao W.-B."/>
            <person name="Krause K."/>
            <person name="Campoy J.A."/>
            <person name="Goel M."/>
            <person name="Folz-Donahue K."/>
            <person name="Kukat C."/>
            <person name="Huettel B."/>
            <person name="Schneeberger K."/>
        </authorList>
    </citation>
    <scope>NUCLEOTIDE SEQUENCE [LARGE SCALE GENOMIC DNA]</scope>
    <source>
        <strain evidence="7">SolTubOtavaFocal</strain>
        <tissue evidence="7">Leaves</tissue>
    </source>
</reference>
<feature type="compositionally biased region" description="Acidic residues" evidence="5">
    <location>
        <begin position="103"/>
        <end position="132"/>
    </location>
</feature>
<name>A0ABQ7V5F6_SOLTU</name>
<feature type="region of interest" description="Disordered" evidence="5">
    <location>
        <begin position="569"/>
        <end position="684"/>
    </location>
</feature>
<evidence type="ECO:0000259" key="6">
    <source>
        <dbReference type="PROSITE" id="PS50966"/>
    </source>
</evidence>
<dbReference type="PRINTS" id="PR00929">
    <property type="entry name" value="ATHOOK"/>
</dbReference>
<keyword evidence="3" id="KW-0862">Zinc</keyword>
<dbReference type="InterPro" id="IPR007527">
    <property type="entry name" value="Znf_SWIM"/>
</dbReference>
<evidence type="ECO:0000256" key="1">
    <source>
        <dbReference type="ARBA" id="ARBA00022723"/>
    </source>
</evidence>
<evidence type="ECO:0000313" key="8">
    <source>
        <dbReference type="Proteomes" id="UP000826656"/>
    </source>
</evidence>
<sequence>MYVKHMIDEAVVDPDLILLENISHEDREESGSTFNKGAKSNCGPNIVVGDETLSGEDPFTTTPQTTAATVARTSSTSTPINTTNPSTTNSATTDPASLVGSDLMEEDGSDYSTEESVDTEGELIGDDDEDYDSDMHEEVRDLRVEKRTFQRRKRNERVQADTEEVPVGEAGPDLGFDETETGKISVEGRLGGDEPYYPSSDANSFEIDEDECCDEDEHNSDATSSDSGWVNLPRRTTVRKARAKVLKDIMGDHIVEFGRILDYKDELLRTNPGTTCVVKLDKPYALGVCKGQLLVIVVKDGNSQMLPLSWAVVKYENKNTWTWFVKLLKTDLGLRDGADFTSITDMQNGLSAAIEDLLPAAEHRMCARHILANCAKDWRGLQRRQQFCRIIKGNLREFTNTWKCNFSPMALKVLQENIDRSMNCNIEFNEVAGFEVREGLCQHTVDLGRRTCSCRVWQLKGIPCAHIVIYFKKCDLVDYIDSCYSKETYLRTYANVLQPITNMEICPISTNPTVAPPETKSIPGRPSKLRRKEAGETKKPRKLPRTGLAMTCSNCNGRGHNKRGCLQNVQSSAREEPSGSGNGRGSTSSSGRERGKTSCSGRGRGRPKNPSIEGEPPVKRGRGRPRKTPTAPSTPLTYPTHSAPPPPTATFLPTTSKRGRPIKTPHAHPAYLEHPTPTTTKRRPRKTPHVHLAYLEHPTPPTSLPTTSKRERGRGNVIQKIINHGMSVFQAENGFKAFNVSICY</sequence>
<feature type="compositionally biased region" description="Low complexity" evidence="5">
    <location>
        <begin position="60"/>
        <end position="97"/>
    </location>
</feature>
<dbReference type="Proteomes" id="UP000826656">
    <property type="component" value="Unassembled WGS sequence"/>
</dbReference>
<protein>
    <recommendedName>
        <fullName evidence="6">SWIM-type domain-containing protein</fullName>
    </recommendedName>
</protein>
<dbReference type="PANTHER" id="PTHR31973">
    <property type="entry name" value="POLYPROTEIN, PUTATIVE-RELATED"/>
    <property type="match status" value="1"/>
</dbReference>
<dbReference type="EMBL" id="JAIVGD010000015">
    <property type="protein sequence ID" value="KAH0759315.1"/>
    <property type="molecule type" value="Genomic_DNA"/>
</dbReference>
<organism evidence="7 8">
    <name type="scientific">Solanum tuberosum</name>
    <name type="common">Potato</name>
    <dbReference type="NCBI Taxonomy" id="4113"/>
    <lineage>
        <taxon>Eukaryota</taxon>
        <taxon>Viridiplantae</taxon>
        <taxon>Streptophyta</taxon>
        <taxon>Embryophyta</taxon>
        <taxon>Tracheophyta</taxon>
        <taxon>Spermatophyta</taxon>
        <taxon>Magnoliopsida</taxon>
        <taxon>eudicotyledons</taxon>
        <taxon>Gunneridae</taxon>
        <taxon>Pentapetalae</taxon>
        <taxon>asterids</taxon>
        <taxon>lamiids</taxon>
        <taxon>Solanales</taxon>
        <taxon>Solanaceae</taxon>
        <taxon>Solanoideae</taxon>
        <taxon>Solaneae</taxon>
        <taxon>Solanum</taxon>
    </lineage>
</organism>
<keyword evidence="1" id="KW-0479">Metal-binding</keyword>
<dbReference type="InterPro" id="IPR006564">
    <property type="entry name" value="Znf_PMZ"/>
</dbReference>
<keyword evidence="8" id="KW-1185">Reference proteome</keyword>
<gene>
    <name evidence="7" type="ORF">KY290_022808</name>
</gene>
<feature type="region of interest" description="Disordered" evidence="5">
    <location>
        <begin position="53"/>
        <end position="132"/>
    </location>
</feature>
<feature type="domain" description="SWIM-type" evidence="6">
    <location>
        <begin position="443"/>
        <end position="475"/>
    </location>
</feature>
<dbReference type="InterPro" id="IPR018289">
    <property type="entry name" value="MULE_transposase_dom"/>
</dbReference>
<feature type="region of interest" description="Disordered" evidence="5">
    <location>
        <begin position="153"/>
        <end position="179"/>
    </location>
</feature>
<dbReference type="PROSITE" id="PS50966">
    <property type="entry name" value="ZF_SWIM"/>
    <property type="match status" value="1"/>
</dbReference>
<dbReference type="Pfam" id="PF04434">
    <property type="entry name" value="SWIM"/>
    <property type="match status" value="1"/>
</dbReference>
<accession>A0ABQ7V5F6</accession>
<comment type="caution">
    <text evidence="7">The sequence shown here is derived from an EMBL/GenBank/DDBJ whole genome shotgun (WGS) entry which is preliminary data.</text>
</comment>
<evidence type="ECO:0000313" key="7">
    <source>
        <dbReference type="EMBL" id="KAH0759315.1"/>
    </source>
</evidence>
<evidence type="ECO:0000256" key="2">
    <source>
        <dbReference type="ARBA" id="ARBA00022771"/>
    </source>
</evidence>
<keyword evidence="2 4" id="KW-0863">Zinc-finger</keyword>
<proteinExistence type="predicted"/>
<evidence type="ECO:0000256" key="3">
    <source>
        <dbReference type="ARBA" id="ARBA00022833"/>
    </source>
</evidence>
<feature type="compositionally biased region" description="Basic residues" evidence="5">
    <location>
        <begin position="657"/>
        <end position="666"/>
    </location>
</feature>
<feature type="region of interest" description="Disordered" evidence="5">
    <location>
        <begin position="510"/>
        <end position="554"/>
    </location>
</feature>
<dbReference type="InterPro" id="IPR017956">
    <property type="entry name" value="AT_hook_DNA-bd_motif"/>
</dbReference>